<evidence type="ECO:0000313" key="1">
    <source>
        <dbReference type="Proteomes" id="UP000095280"/>
    </source>
</evidence>
<dbReference type="AlphaFoldDB" id="A0A1I8H6P0"/>
<dbReference type="WBParaSite" id="maker-uti_cns_0004527-snap-gene-0.5-mRNA-1">
    <property type="protein sequence ID" value="maker-uti_cns_0004527-snap-gene-0.5-mRNA-1"/>
    <property type="gene ID" value="maker-uti_cns_0004527-snap-gene-0.5"/>
</dbReference>
<dbReference type="Pfam" id="PF10572">
    <property type="entry name" value="UPF0556"/>
    <property type="match status" value="1"/>
</dbReference>
<dbReference type="PANTHER" id="PTHR31230">
    <property type="entry name" value="MYELOID-DERIVED GROWTH FACTOR MYDGF"/>
    <property type="match status" value="1"/>
</dbReference>
<dbReference type="STRING" id="282301.A0A1I8H6P0"/>
<protein>
    <submittedName>
        <fullName evidence="2">Myeloid derived growth factor</fullName>
    </submittedName>
</protein>
<keyword evidence="1" id="KW-1185">Reference proteome</keyword>
<dbReference type="GO" id="GO:0005615">
    <property type="term" value="C:extracellular space"/>
    <property type="evidence" value="ECO:0007669"/>
    <property type="project" value="TreeGrafter"/>
</dbReference>
<dbReference type="OrthoDB" id="10061830at2759"/>
<sequence length="164" mass="18128">MSSVALCASFFFFSLLVSVTFATSQSDAPSPYLQMFDVKPGGVQHEFSMERDGIKCTFTYMCQGGTNEKWRMLITQIHEVGTYGCVVERESGTSYLFFQSFTLALQGEAEAHQAHAFGNGGRELKPEEFKFDKAAAKVQNSDKFGAELARLALEFSATGKRSDL</sequence>
<organism evidence="1 2">
    <name type="scientific">Macrostomum lignano</name>
    <dbReference type="NCBI Taxonomy" id="282301"/>
    <lineage>
        <taxon>Eukaryota</taxon>
        <taxon>Metazoa</taxon>
        <taxon>Spiralia</taxon>
        <taxon>Lophotrochozoa</taxon>
        <taxon>Platyhelminthes</taxon>
        <taxon>Rhabditophora</taxon>
        <taxon>Macrostomorpha</taxon>
        <taxon>Macrostomida</taxon>
        <taxon>Macrostomidae</taxon>
        <taxon>Macrostomum</taxon>
    </lineage>
</organism>
<dbReference type="PANTHER" id="PTHR31230:SF1">
    <property type="entry name" value="MYELOID-DERIVED GROWTH FACTOR"/>
    <property type="match status" value="1"/>
</dbReference>
<dbReference type="GO" id="GO:0001938">
    <property type="term" value="P:positive regulation of endothelial cell proliferation"/>
    <property type="evidence" value="ECO:0007669"/>
    <property type="project" value="TreeGrafter"/>
</dbReference>
<evidence type="ECO:0000313" key="2">
    <source>
        <dbReference type="WBParaSite" id="maker-uti_cns_0004527-snap-gene-0.5-mRNA-1"/>
    </source>
</evidence>
<reference evidence="2" key="1">
    <citation type="submission" date="2016-11" db="UniProtKB">
        <authorList>
            <consortium name="WormBaseParasite"/>
        </authorList>
    </citation>
    <scope>IDENTIFICATION</scope>
</reference>
<accession>A0A1I8H6P0</accession>
<dbReference type="InterPro" id="IPR018887">
    <property type="entry name" value="MYDGF"/>
</dbReference>
<dbReference type="Proteomes" id="UP000095280">
    <property type="component" value="Unplaced"/>
</dbReference>
<proteinExistence type="predicted"/>
<name>A0A1I8H6P0_9PLAT</name>